<dbReference type="RefSeq" id="WP_071959183.1">
    <property type="nucleotide sequence ID" value="NZ_CP018024.1"/>
</dbReference>
<dbReference type="Pfam" id="PF13401">
    <property type="entry name" value="AAA_22"/>
    <property type="match status" value="1"/>
</dbReference>
<protein>
    <recommendedName>
        <fullName evidence="1">ORC1/DEAH AAA+ ATPase domain-containing protein</fullName>
    </recommendedName>
</protein>
<reference evidence="2 3" key="1">
    <citation type="submission" date="2016-11" db="EMBL/GenBank/DDBJ databases">
        <title>Networking in microbes: conjugative elements and plasmids in the genus Alteromonas.</title>
        <authorList>
            <person name="Lopez-Perez M."/>
            <person name="Ramon-Marco N."/>
            <person name="Rodriguez-Valera F."/>
        </authorList>
    </citation>
    <scope>NUCLEOTIDE SEQUENCE [LARGE SCALE GENOMIC DNA]</scope>
    <source>
        <strain evidence="2 3">CP48</strain>
    </source>
</reference>
<name>A0AAC9JC95_9ALTE</name>
<proteinExistence type="predicted"/>
<dbReference type="Proteomes" id="UP000182101">
    <property type="component" value="Chromosome"/>
</dbReference>
<dbReference type="AlphaFoldDB" id="A0AAC9JC95"/>
<evidence type="ECO:0000313" key="2">
    <source>
        <dbReference type="EMBL" id="APD89855.1"/>
    </source>
</evidence>
<evidence type="ECO:0000259" key="1">
    <source>
        <dbReference type="Pfam" id="PF13401"/>
    </source>
</evidence>
<evidence type="ECO:0000313" key="3">
    <source>
        <dbReference type="Proteomes" id="UP000182101"/>
    </source>
</evidence>
<organism evidence="2 3">
    <name type="scientific">Alteromonas mediterranea</name>
    <dbReference type="NCBI Taxonomy" id="314275"/>
    <lineage>
        <taxon>Bacteria</taxon>
        <taxon>Pseudomonadati</taxon>
        <taxon>Pseudomonadota</taxon>
        <taxon>Gammaproteobacteria</taxon>
        <taxon>Alteromonadales</taxon>
        <taxon>Alteromonadaceae</taxon>
        <taxon>Alteromonas/Salinimonas group</taxon>
        <taxon>Alteromonas</taxon>
    </lineage>
</organism>
<gene>
    <name evidence="2" type="ORF">BM524_08680</name>
</gene>
<dbReference type="GO" id="GO:0016887">
    <property type="term" value="F:ATP hydrolysis activity"/>
    <property type="evidence" value="ECO:0007669"/>
    <property type="project" value="InterPro"/>
</dbReference>
<sequence length="390" mass="43661">MTNLYLGKSVPSHAFLGRNDEMQDIVDAIYASGNAELIGPHRSGKSALCRKLSEDLQKIDDGVVSIIVDLQHLSTPRFRQAIVSITGVPLVCDSTLPEEHTGADIEAIDTLINHVKSQKKMLVIFIDEMDVGALHKGCFNEWNSNLRTLRHKLFEESCPEIAVVRVFSSNPERYGTIHDVNAVSIMIGTDPIITIKPLLNEQASSLFNSINKNNDVNDQFALKYTGTFPLLIEIFAFQANKIKNKQVDYIDLLHSVYEQSQSFYSDLYRYIESIDYHSSSYISIILSLAFEDAITISEQPKPTGYQKFDLDGYQISQLIKLGVIRNIDGKNVLFSPLFSWWLSRRTVIELTEEASQIKKVGEFLGVKNPKELLGLVKTSISTGKGIAALL</sequence>
<dbReference type="InterPro" id="IPR049945">
    <property type="entry name" value="AAA_22"/>
</dbReference>
<dbReference type="Gene3D" id="3.40.50.300">
    <property type="entry name" value="P-loop containing nucleotide triphosphate hydrolases"/>
    <property type="match status" value="1"/>
</dbReference>
<dbReference type="EMBL" id="CP018024">
    <property type="protein sequence ID" value="APD89855.1"/>
    <property type="molecule type" value="Genomic_DNA"/>
</dbReference>
<feature type="domain" description="ORC1/DEAH AAA+ ATPase" evidence="1">
    <location>
        <begin position="35"/>
        <end position="144"/>
    </location>
</feature>
<accession>A0AAC9JC95</accession>
<dbReference type="InterPro" id="IPR027417">
    <property type="entry name" value="P-loop_NTPase"/>
</dbReference>
<dbReference type="SUPFAM" id="SSF52540">
    <property type="entry name" value="P-loop containing nucleoside triphosphate hydrolases"/>
    <property type="match status" value="1"/>
</dbReference>